<feature type="domain" description="Depolymerase 2 capsule K5-specific C-terminal" evidence="1">
    <location>
        <begin position="636"/>
        <end position="722"/>
    </location>
</feature>
<dbReference type="Proteomes" id="UP000077071">
    <property type="component" value="Chromosome"/>
</dbReference>
<dbReference type="PROSITE" id="PS51318">
    <property type="entry name" value="TAT"/>
    <property type="match status" value="1"/>
</dbReference>
<dbReference type="AlphaFoldDB" id="A0A160KUC6"/>
<dbReference type="OrthoDB" id="5028096at2"/>
<organism evidence="2 3">
    <name type="scientific">Rathayibacter tritici</name>
    <dbReference type="NCBI Taxonomy" id="33888"/>
    <lineage>
        <taxon>Bacteria</taxon>
        <taxon>Bacillati</taxon>
        <taxon>Actinomycetota</taxon>
        <taxon>Actinomycetes</taxon>
        <taxon>Micrococcales</taxon>
        <taxon>Microbacteriaceae</taxon>
        <taxon>Rathayibacter</taxon>
    </lineage>
</organism>
<dbReference type="InterPro" id="IPR057996">
    <property type="entry name" value="K52_C"/>
</dbReference>
<proteinExistence type="predicted"/>
<protein>
    <submittedName>
        <fullName evidence="2">Histone acetyltransferase HPA2</fullName>
    </submittedName>
</protein>
<reference evidence="2 3" key="1">
    <citation type="submission" date="2016-05" db="EMBL/GenBank/DDBJ databases">
        <title>Complete genome sequence of Rathayibacter tritici NCPPB 1953.</title>
        <authorList>
            <person name="Park J."/>
            <person name="Lee H.-H."/>
            <person name="Lee S.-W."/>
            <person name="Seo Y.-S."/>
        </authorList>
    </citation>
    <scope>NUCLEOTIDE SEQUENCE [LARGE SCALE GENOMIC DNA]</scope>
    <source>
        <strain evidence="2 3">NCPPB 1953</strain>
    </source>
</reference>
<evidence type="ECO:0000259" key="1">
    <source>
        <dbReference type="Pfam" id="PF25692"/>
    </source>
</evidence>
<dbReference type="InterPro" id="IPR012334">
    <property type="entry name" value="Pectin_lyas_fold"/>
</dbReference>
<dbReference type="SUPFAM" id="SSF51126">
    <property type="entry name" value="Pectin lyase-like"/>
    <property type="match status" value="1"/>
</dbReference>
<dbReference type="KEGG" id="rtn:A6122_1747"/>
<evidence type="ECO:0000313" key="2">
    <source>
        <dbReference type="EMBL" id="AND16878.1"/>
    </source>
</evidence>
<dbReference type="InterPro" id="IPR006311">
    <property type="entry name" value="TAT_signal"/>
</dbReference>
<dbReference type="Pfam" id="PF25692">
    <property type="entry name" value="Phage_depo_C"/>
    <property type="match status" value="1"/>
</dbReference>
<accession>A0A160KUC6</accession>
<evidence type="ECO:0000313" key="3">
    <source>
        <dbReference type="Proteomes" id="UP000077071"/>
    </source>
</evidence>
<dbReference type="STRING" id="33888.A6122_1747"/>
<name>A0A160KUC6_9MICO</name>
<dbReference type="GO" id="GO:0016740">
    <property type="term" value="F:transferase activity"/>
    <property type="evidence" value="ECO:0007669"/>
    <property type="project" value="UniProtKB-KW"/>
</dbReference>
<keyword evidence="3" id="KW-1185">Reference proteome</keyword>
<dbReference type="InterPro" id="IPR011050">
    <property type="entry name" value="Pectin_lyase_fold/virulence"/>
</dbReference>
<sequence length="725" mass="75232">MIGDPYTRETAGHPASALRRGILAAGAIGAVGAWSAAAAPAAEAAVTISQGELDRIAVVASVTRFTGIDATGAADSSAGLQKAINAVPEGGLLVIPAGTYLVGTSLYPRLAKSIRVSAHGATLVATSSKPIFSVSGAYGTVLAVSALVVAAPAGATAVSQLSVAGTPDWAPGTIVKIVSDDPIPERRPGDGVMESRLGEFAVVRSSSGSTVVLGGVLRETYSTNIRVAPISNQTFSIEGGTLMVAAARASASNEPLVYFSRLRYPQLRSVTVTRASGPVFRFTSCYGYLVEDAIVGFATDDAGSSILGYGVSDVSSSFGQVDRGVYSHVRHSYSDDTNRVAENSDLSGYGRTYGTVVSGVNALMTTSSAFDTHHCSEGVTFIGCTATSGIGQGSQGQSGYQLRGIGHRVVDCSARFVENGVIVQDEAKGGDSRSHQINGFRVFDARGAAVRVVRRPSGHPRAGVFDSSPTVTASDVYAERAGALVVSYNASVVLVGGVFRAGASNPGTGDYHGIYSENSLLRIRDTILDFEANTSGIPRPVGSGSTAGAVPGQQRTEIDGLEVRSTPDVVARTWGVFSGTDHLVRARNVRFSYPFRYMPGENLSPQSSIEWRCDVPIDGATEVATSSAFVWGNNEVTAVQKRLPLSPDPVIMVRIVSTNTLTMAALPASSVFGQRLHLLHAGARPVTVRHGAAGGTALTGGQDVAIDPGGQLMLFWDGGVWRQSV</sequence>
<keyword evidence="2" id="KW-0808">Transferase</keyword>
<dbReference type="EMBL" id="CP015515">
    <property type="protein sequence ID" value="AND16878.1"/>
    <property type="molecule type" value="Genomic_DNA"/>
</dbReference>
<dbReference type="PATRIC" id="fig|33888.3.peg.1925"/>
<dbReference type="RefSeq" id="WP_068254063.1">
    <property type="nucleotide sequence ID" value="NZ_CP015515.1"/>
</dbReference>
<dbReference type="Gene3D" id="2.160.20.10">
    <property type="entry name" value="Single-stranded right-handed beta-helix, Pectin lyase-like"/>
    <property type="match status" value="1"/>
</dbReference>
<gene>
    <name evidence="2" type="ORF">A6122_1747</name>
</gene>